<dbReference type="AlphaFoldDB" id="A0AAV7KPB9"/>
<evidence type="ECO:0000313" key="1">
    <source>
        <dbReference type="EMBL" id="KAJ1080850.1"/>
    </source>
</evidence>
<dbReference type="EMBL" id="JANPWB010000016">
    <property type="protein sequence ID" value="KAJ1080850.1"/>
    <property type="molecule type" value="Genomic_DNA"/>
</dbReference>
<comment type="caution">
    <text evidence="1">The sequence shown here is derived from an EMBL/GenBank/DDBJ whole genome shotgun (WGS) entry which is preliminary data.</text>
</comment>
<accession>A0AAV7KPB9</accession>
<sequence length="192" mass="21754">MSRWNAWPSRVWRFETRRERNKPCIPDPGHASRFQPLTTKKKLPWTNPFGWRSVPVPTVEMELIHSISDRFQDTEQQPSLYVGVPNAHLYCAVSDDTVRHGASAVGLSIVWEKNWSPWGFQIFLSKTGFLSGLESRSLFSDSGEDAHWGELRAACALQEMLRRSRGARAVGARSGGSWEKRAFLESAPPRAT</sequence>
<protein>
    <submittedName>
        <fullName evidence="1">Uncharacterized protein</fullName>
    </submittedName>
</protein>
<organism evidence="1 2">
    <name type="scientific">Pleurodeles waltl</name>
    <name type="common">Iberian ribbed newt</name>
    <dbReference type="NCBI Taxonomy" id="8319"/>
    <lineage>
        <taxon>Eukaryota</taxon>
        <taxon>Metazoa</taxon>
        <taxon>Chordata</taxon>
        <taxon>Craniata</taxon>
        <taxon>Vertebrata</taxon>
        <taxon>Euteleostomi</taxon>
        <taxon>Amphibia</taxon>
        <taxon>Batrachia</taxon>
        <taxon>Caudata</taxon>
        <taxon>Salamandroidea</taxon>
        <taxon>Salamandridae</taxon>
        <taxon>Pleurodelinae</taxon>
        <taxon>Pleurodeles</taxon>
    </lineage>
</organism>
<keyword evidence="2" id="KW-1185">Reference proteome</keyword>
<gene>
    <name evidence="1" type="ORF">NDU88_001039</name>
</gene>
<proteinExistence type="predicted"/>
<reference evidence="1" key="1">
    <citation type="journal article" date="2022" name="bioRxiv">
        <title>Sequencing and chromosome-scale assembly of the giantPleurodeles waltlgenome.</title>
        <authorList>
            <person name="Brown T."/>
            <person name="Elewa A."/>
            <person name="Iarovenko S."/>
            <person name="Subramanian E."/>
            <person name="Araus A.J."/>
            <person name="Petzold A."/>
            <person name="Susuki M."/>
            <person name="Suzuki K.-i.T."/>
            <person name="Hayashi T."/>
            <person name="Toyoda A."/>
            <person name="Oliveira C."/>
            <person name="Osipova E."/>
            <person name="Leigh N.D."/>
            <person name="Simon A."/>
            <person name="Yun M.H."/>
        </authorList>
    </citation>
    <scope>NUCLEOTIDE SEQUENCE</scope>
    <source>
        <strain evidence="1">20211129_DDA</strain>
        <tissue evidence="1">Liver</tissue>
    </source>
</reference>
<evidence type="ECO:0000313" key="2">
    <source>
        <dbReference type="Proteomes" id="UP001066276"/>
    </source>
</evidence>
<name>A0AAV7KPB9_PLEWA</name>
<dbReference type="Proteomes" id="UP001066276">
    <property type="component" value="Chromosome 12"/>
</dbReference>